<evidence type="ECO:0000313" key="15">
    <source>
        <dbReference type="EMBL" id="GMI90812.1"/>
    </source>
</evidence>
<feature type="domain" description="Protein kinase" evidence="14">
    <location>
        <begin position="105"/>
        <end position="201"/>
    </location>
</feature>
<protein>
    <recommendedName>
        <fullName evidence="2">non-specific serine/threonine protein kinase</fullName>
        <ecNumber evidence="2">2.7.11.1</ecNumber>
    </recommendedName>
</protein>
<evidence type="ECO:0000256" key="13">
    <source>
        <dbReference type="SAM" id="Phobius"/>
    </source>
</evidence>
<keyword evidence="4" id="KW-0808">Transferase</keyword>
<dbReference type="InterPro" id="IPR022126">
    <property type="entry name" value="S-locus_recpt_kinase"/>
</dbReference>
<evidence type="ECO:0000256" key="3">
    <source>
        <dbReference type="ARBA" id="ARBA00022527"/>
    </source>
</evidence>
<accession>A0A9W7M5M0</accession>
<evidence type="ECO:0000313" key="16">
    <source>
        <dbReference type="Proteomes" id="UP001165190"/>
    </source>
</evidence>
<gene>
    <name evidence="15" type="ORF">HRI_002750500</name>
</gene>
<dbReference type="GO" id="GO:0005886">
    <property type="term" value="C:plasma membrane"/>
    <property type="evidence" value="ECO:0007669"/>
    <property type="project" value="TreeGrafter"/>
</dbReference>
<dbReference type="InterPro" id="IPR001245">
    <property type="entry name" value="Ser-Thr/Tyr_kinase_cat_dom"/>
</dbReference>
<keyword evidence="13" id="KW-1133">Transmembrane helix</keyword>
<evidence type="ECO:0000256" key="4">
    <source>
        <dbReference type="ARBA" id="ARBA00022679"/>
    </source>
</evidence>
<dbReference type="EC" id="2.7.11.1" evidence="2"/>
<dbReference type="EMBL" id="BSYR01000024">
    <property type="protein sequence ID" value="GMI90812.1"/>
    <property type="molecule type" value="Genomic_DNA"/>
</dbReference>
<evidence type="ECO:0000256" key="9">
    <source>
        <dbReference type="ARBA" id="ARBA00023157"/>
    </source>
</evidence>
<evidence type="ECO:0000256" key="6">
    <source>
        <dbReference type="ARBA" id="ARBA00022741"/>
    </source>
</evidence>
<dbReference type="InterPro" id="IPR011009">
    <property type="entry name" value="Kinase-like_dom_sf"/>
</dbReference>
<dbReference type="PANTHER" id="PTHR27002">
    <property type="entry name" value="RECEPTOR-LIKE SERINE/THREONINE-PROTEIN KINASE SD1-8"/>
    <property type="match status" value="1"/>
</dbReference>
<evidence type="ECO:0000256" key="10">
    <source>
        <dbReference type="ARBA" id="ARBA00023180"/>
    </source>
</evidence>
<dbReference type="GO" id="GO:0005524">
    <property type="term" value="F:ATP binding"/>
    <property type="evidence" value="ECO:0007669"/>
    <property type="project" value="UniProtKB-KW"/>
</dbReference>
<reference evidence="15" key="1">
    <citation type="submission" date="2023-05" db="EMBL/GenBank/DDBJ databases">
        <title>Genome and transcriptome analyses reveal genes involved in the formation of fine ridges on petal epidermal cells in Hibiscus trionum.</title>
        <authorList>
            <person name="Koshimizu S."/>
            <person name="Masuda S."/>
            <person name="Ishii T."/>
            <person name="Shirasu K."/>
            <person name="Hoshino A."/>
            <person name="Arita M."/>
        </authorList>
    </citation>
    <scope>NUCLEOTIDE SEQUENCE</scope>
    <source>
        <strain evidence="15">Hamamatsu line</strain>
    </source>
</reference>
<keyword evidence="9" id="KW-1015">Disulfide bond</keyword>
<feature type="transmembrane region" description="Helical" evidence="13">
    <location>
        <begin position="20"/>
        <end position="43"/>
    </location>
</feature>
<keyword evidence="16" id="KW-1185">Reference proteome</keyword>
<evidence type="ECO:0000256" key="8">
    <source>
        <dbReference type="ARBA" id="ARBA00022840"/>
    </source>
</evidence>
<keyword evidence="5" id="KW-0732">Signal</keyword>
<evidence type="ECO:0000259" key="14">
    <source>
        <dbReference type="PROSITE" id="PS50011"/>
    </source>
</evidence>
<proteinExistence type="predicted"/>
<organism evidence="15 16">
    <name type="scientific">Hibiscus trionum</name>
    <name type="common">Flower of an hour</name>
    <dbReference type="NCBI Taxonomy" id="183268"/>
    <lineage>
        <taxon>Eukaryota</taxon>
        <taxon>Viridiplantae</taxon>
        <taxon>Streptophyta</taxon>
        <taxon>Embryophyta</taxon>
        <taxon>Tracheophyta</taxon>
        <taxon>Spermatophyta</taxon>
        <taxon>Magnoliopsida</taxon>
        <taxon>eudicotyledons</taxon>
        <taxon>Gunneridae</taxon>
        <taxon>Pentapetalae</taxon>
        <taxon>rosids</taxon>
        <taxon>malvids</taxon>
        <taxon>Malvales</taxon>
        <taxon>Malvaceae</taxon>
        <taxon>Malvoideae</taxon>
        <taxon>Hibiscus</taxon>
    </lineage>
</organism>
<dbReference type="PANTHER" id="PTHR27002:SF150">
    <property type="entry name" value="RECEPTOR-LIKE SERINE_THREONINE-PROTEIN KINASE SD1-8"/>
    <property type="match status" value="1"/>
</dbReference>
<dbReference type="SUPFAM" id="SSF56112">
    <property type="entry name" value="Protein kinase-like (PK-like)"/>
    <property type="match status" value="1"/>
</dbReference>
<sequence>MDTLFESSFSSSSVTSANTTVLITCTTVGAGVLVLALVAFVLWKKKATQRKGKKEKKGLHERSQDLLLNEVVISSKKEYTSENKPDELKLPLFNFDTLVTATYNFADENKLRQGGFGCVYMSRLVEGQEIAVKRLSKNTGQGTEEFKNEVRLISRLQHRNLVRLLGCCIKIDEKMLVYEYMENRSLDSVLFSKSLFTTQEI</sequence>
<comment type="caution">
    <text evidence="15">The sequence shown here is derived from an EMBL/GenBank/DDBJ whole genome shotgun (WGS) entry which is preliminary data.</text>
</comment>
<keyword evidence="13" id="KW-0812">Transmembrane</keyword>
<evidence type="ECO:0000256" key="12">
    <source>
        <dbReference type="ARBA" id="ARBA00048679"/>
    </source>
</evidence>
<evidence type="ECO:0000256" key="1">
    <source>
        <dbReference type="ARBA" id="ARBA00004479"/>
    </source>
</evidence>
<keyword evidence="15" id="KW-0675">Receptor</keyword>
<keyword evidence="10" id="KW-0325">Glycoprotein</keyword>
<dbReference type="AlphaFoldDB" id="A0A9W7M5M0"/>
<keyword evidence="7 15" id="KW-0418">Kinase</keyword>
<keyword evidence="8" id="KW-0067">ATP-binding</keyword>
<evidence type="ECO:0000256" key="11">
    <source>
        <dbReference type="ARBA" id="ARBA00047899"/>
    </source>
</evidence>
<dbReference type="OrthoDB" id="8891264at2759"/>
<evidence type="ECO:0000256" key="2">
    <source>
        <dbReference type="ARBA" id="ARBA00012513"/>
    </source>
</evidence>
<dbReference type="Pfam" id="PF07714">
    <property type="entry name" value="PK_Tyr_Ser-Thr"/>
    <property type="match status" value="1"/>
</dbReference>
<dbReference type="GO" id="GO:0004674">
    <property type="term" value="F:protein serine/threonine kinase activity"/>
    <property type="evidence" value="ECO:0007669"/>
    <property type="project" value="UniProtKB-KW"/>
</dbReference>
<dbReference type="FunFam" id="3.30.200.20:FF:000195">
    <property type="entry name" value="G-type lectin S-receptor-like serine/threonine-protein kinase"/>
    <property type="match status" value="1"/>
</dbReference>
<keyword evidence="6" id="KW-0547">Nucleotide-binding</keyword>
<name>A0A9W7M5M0_HIBTR</name>
<comment type="catalytic activity">
    <reaction evidence="11">
        <text>L-threonyl-[protein] + ATP = O-phospho-L-threonyl-[protein] + ADP + H(+)</text>
        <dbReference type="Rhea" id="RHEA:46608"/>
        <dbReference type="Rhea" id="RHEA-COMP:11060"/>
        <dbReference type="Rhea" id="RHEA-COMP:11605"/>
        <dbReference type="ChEBI" id="CHEBI:15378"/>
        <dbReference type="ChEBI" id="CHEBI:30013"/>
        <dbReference type="ChEBI" id="CHEBI:30616"/>
        <dbReference type="ChEBI" id="CHEBI:61977"/>
        <dbReference type="ChEBI" id="CHEBI:456216"/>
        <dbReference type="EC" id="2.7.11.1"/>
    </reaction>
</comment>
<dbReference type="Proteomes" id="UP001165190">
    <property type="component" value="Unassembled WGS sequence"/>
</dbReference>
<dbReference type="PROSITE" id="PS50011">
    <property type="entry name" value="PROTEIN_KINASE_DOM"/>
    <property type="match status" value="1"/>
</dbReference>
<evidence type="ECO:0000256" key="5">
    <source>
        <dbReference type="ARBA" id="ARBA00022729"/>
    </source>
</evidence>
<comment type="subcellular location">
    <subcellularLocation>
        <location evidence="1">Membrane</location>
        <topology evidence="1">Single-pass type I membrane protein</topology>
    </subcellularLocation>
</comment>
<comment type="catalytic activity">
    <reaction evidence="12">
        <text>L-seryl-[protein] + ATP = O-phospho-L-seryl-[protein] + ADP + H(+)</text>
        <dbReference type="Rhea" id="RHEA:17989"/>
        <dbReference type="Rhea" id="RHEA-COMP:9863"/>
        <dbReference type="Rhea" id="RHEA-COMP:11604"/>
        <dbReference type="ChEBI" id="CHEBI:15378"/>
        <dbReference type="ChEBI" id="CHEBI:29999"/>
        <dbReference type="ChEBI" id="CHEBI:30616"/>
        <dbReference type="ChEBI" id="CHEBI:83421"/>
        <dbReference type="ChEBI" id="CHEBI:456216"/>
        <dbReference type="EC" id="2.7.11.1"/>
    </reaction>
</comment>
<dbReference type="Gene3D" id="3.30.200.20">
    <property type="entry name" value="Phosphorylase Kinase, domain 1"/>
    <property type="match status" value="1"/>
</dbReference>
<dbReference type="Pfam" id="PF12398">
    <property type="entry name" value="DUF3660"/>
    <property type="match status" value="1"/>
</dbReference>
<keyword evidence="13" id="KW-0472">Membrane</keyword>
<dbReference type="InterPro" id="IPR000719">
    <property type="entry name" value="Prot_kinase_dom"/>
</dbReference>
<keyword evidence="3" id="KW-0723">Serine/threonine-protein kinase</keyword>
<evidence type="ECO:0000256" key="7">
    <source>
        <dbReference type="ARBA" id="ARBA00022777"/>
    </source>
</evidence>